<proteinExistence type="predicted"/>
<reference evidence="1" key="2">
    <citation type="journal article" date="2015" name="Fish Shellfish Immunol.">
        <title>Early steps in the European eel (Anguilla anguilla)-Vibrio vulnificus interaction in the gills: Role of the RtxA13 toxin.</title>
        <authorList>
            <person name="Callol A."/>
            <person name="Pajuelo D."/>
            <person name="Ebbesson L."/>
            <person name="Teles M."/>
            <person name="MacKenzie S."/>
            <person name="Amaro C."/>
        </authorList>
    </citation>
    <scope>NUCLEOTIDE SEQUENCE</scope>
</reference>
<dbReference type="AlphaFoldDB" id="A0A0E9TNZ8"/>
<name>A0A0E9TNZ8_ANGAN</name>
<organism evidence="1">
    <name type="scientific">Anguilla anguilla</name>
    <name type="common">European freshwater eel</name>
    <name type="synonym">Muraena anguilla</name>
    <dbReference type="NCBI Taxonomy" id="7936"/>
    <lineage>
        <taxon>Eukaryota</taxon>
        <taxon>Metazoa</taxon>
        <taxon>Chordata</taxon>
        <taxon>Craniata</taxon>
        <taxon>Vertebrata</taxon>
        <taxon>Euteleostomi</taxon>
        <taxon>Actinopterygii</taxon>
        <taxon>Neopterygii</taxon>
        <taxon>Teleostei</taxon>
        <taxon>Anguilliformes</taxon>
        <taxon>Anguillidae</taxon>
        <taxon>Anguilla</taxon>
    </lineage>
</organism>
<protein>
    <submittedName>
        <fullName evidence="1">Uncharacterized protein</fullName>
    </submittedName>
</protein>
<accession>A0A0E9TNZ8</accession>
<reference evidence="1" key="1">
    <citation type="submission" date="2014-11" db="EMBL/GenBank/DDBJ databases">
        <authorList>
            <person name="Amaro Gonzalez C."/>
        </authorList>
    </citation>
    <scope>NUCLEOTIDE SEQUENCE</scope>
</reference>
<evidence type="ECO:0000313" key="1">
    <source>
        <dbReference type="EMBL" id="JAH54448.1"/>
    </source>
</evidence>
<sequence>MMILSKDGQQGNINSISYFGANKMS</sequence>
<dbReference type="EMBL" id="GBXM01054129">
    <property type="protein sequence ID" value="JAH54448.1"/>
    <property type="molecule type" value="Transcribed_RNA"/>
</dbReference>